<gene>
    <name evidence="1" type="ORF">V2W30_09235</name>
</gene>
<evidence type="ECO:0000313" key="2">
    <source>
        <dbReference type="Proteomes" id="UP001432251"/>
    </source>
</evidence>
<sequence>MDNTRDTTASLYETIGGAPAVSTVVDLFYDKVLADETLAPHFRDTDLVALKAHQRTFITVALGGPAAYKGRPLREAHAQLSLKGEDFDRVVTHLAGSLAEAGVPESTIAEIAGHLVPLKPEVTGAPR</sequence>
<accession>A0ACD5A8I9</accession>
<name>A0ACD5A8I9_9ACTN</name>
<protein>
    <submittedName>
        <fullName evidence="1">Group 1 truncated hemoglobin</fullName>
    </submittedName>
</protein>
<keyword evidence="2" id="KW-1185">Reference proteome</keyword>
<organism evidence="1 2">
    <name type="scientific">Streptomyces citrinus</name>
    <dbReference type="NCBI Taxonomy" id="3118173"/>
    <lineage>
        <taxon>Bacteria</taxon>
        <taxon>Bacillati</taxon>
        <taxon>Actinomycetota</taxon>
        <taxon>Actinomycetes</taxon>
        <taxon>Kitasatosporales</taxon>
        <taxon>Streptomycetaceae</taxon>
        <taxon>Streptomyces</taxon>
    </lineage>
</organism>
<dbReference type="EMBL" id="CP146022">
    <property type="protein sequence ID" value="WWQ63503.1"/>
    <property type="molecule type" value="Genomic_DNA"/>
</dbReference>
<dbReference type="Proteomes" id="UP001432251">
    <property type="component" value="Chromosome"/>
</dbReference>
<proteinExistence type="predicted"/>
<reference evidence="1" key="1">
    <citation type="journal article" date="2025" name="Int. J. Syst. Evol. Microbiol.">
        <title>Streptomyces citrinus sp. nov., with yellow diffusible pigment.</title>
        <authorList>
            <person name="He Y."/>
            <person name="Yang E."/>
            <person name="Xu J."/>
            <person name="Sun Y."/>
            <person name="Sun L."/>
        </authorList>
    </citation>
    <scope>NUCLEOTIDE SEQUENCE</scope>
    <source>
        <strain evidence="1">Q6</strain>
    </source>
</reference>
<evidence type="ECO:0000313" key="1">
    <source>
        <dbReference type="EMBL" id="WWQ63503.1"/>
    </source>
</evidence>